<dbReference type="PANTHER" id="PTHR39201">
    <property type="entry name" value="EXPORTED PROTEIN-RELATED"/>
    <property type="match status" value="1"/>
</dbReference>
<dbReference type="InterPro" id="IPR008254">
    <property type="entry name" value="Flavodoxin/NO_synth"/>
</dbReference>
<evidence type="ECO:0000313" key="4">
    <source>
        <dbReference type="Proteomes" id="UP001250698"/>
    </source>
</evidence>
<dbReference type="Gene3D" id="3.40.50.360">
    <property type="match status" value="1"/>
</dbReference>
<dbReference type="PROSITE" id="PS51257">
    <property type="entry name" value="PROKAR_LIPOPROTEIN"/>
    <property type="match status" value="1"/>
</dbReference>
<dbReference type="Proteomes" id="UP001250698">
    <property type="component" value="Unassembled WGS sequence"/>
</dbReference>
<dbReference type="PROSITE" id="PS50902">
    <property type="entry name" value="FLAVODOXIN_LIKE"/>
    <property type="match status" value="1"/>
</dbReference>
<accession>A0ABU3TKF6</accession>
<gene>
    <name evidence="3" type="ORF">ROI90_15785</name>
</gene>
<dbReference type="SUPFAM" id="SSF52218">
    <property type="entry name" value="Flavoproteins"/>
    <property type="match status" value="1"/>
</dbReference>
<feature type="domain" description="Flavodoxin-like" evidence="2">
    <location>
        <begin position="54"/>
        <end position="220"/>
    </location>
</feature>
<evidence type="ECO:0000259" key="2">
    <source>
        <dbReference type="PROSITE" id="PS50902"/>
    </source>
</evidence>
<reference evidence="3 4" key="1">
    <citation type="submission" date="2023-10" db="EMBL/GenBank/DDBJ databases">
        <title>Hymenobacter endophyticus sp. nov., an isolate from the leaf tissues of wheat.</title>
        <authorList>
            <person name="Dai Y."/>
        </authorList>
    </citation>
    <scope>NUCLEOTIDE SEQUENCE [LARGE SCALE GENOMIC DNA]</scope>
    <source>
        <strain evidence="3 4">ZK17L-C2</strain>
    </source>
</reference>
<organism evidence="3 4">
    <name type="scientific">Hymenobacter endophyticus</name>
    <dbReference type="NCBI Taxonomy" id="3076335"/>
    <lineage>
        <taxon>Bacteria</taxon>
        <taxon>Pseudomonadati</taxon>
        <taxon>Bacteroidota</taxon>
        <taxon>Cytophagia</taxon>
        <taxon>Cytophagales</taxon>
        <taxon>Hymenobacteraceae</taxon>
        <taxon>Hymenobacter</taxon>
    </lineage>
</organism>
<name>A0ABU3TKF6_9BACT</name>
<sequence>MRKQANGYLQRRKQLSTAMTCWLLGCFLLISACSFSQSEDQQAPAKAPLDPKKVLIVYLSRTNNTKAVANMIHRAMGGTLVALELEQPYPANYQATVQQVARENEAGYLPPLHTKIANLQQYDVVFIGFPTWGMQLPPPIKSFLNEVDLSGKTLVPFNSNAGYGVGSSFATVKALAPKSTILEGFSTRGGIERDGVLFVMEGTKEKQVQTEVYAWLKRINLLGTK</sequence>
<dbReference type="EMBL" id="JAWDJT010000011">
    <property type="protein sequence ID" value="MDU0371866.1"/>
    <property type="molecule type" value="Genomic_DNA"/>
</dbReference>
<feature type="signal peptide" evidence="1">
    <location>
        <begin position="1"/>
        <end position="38"/>
    </location>
</feature>
<dbReference type="InterPro" id="IPR029039">
    <property type="entry name" value="Flavoprotein-like_sf"/>
</dbReference>
<dbReference type="Pfam" id="PF12682">
    <property type="entry name" value="Flavodoxin_4"/>
    <property type="match status" value="1"/>
</dbReference>
<comment type="caution">
    <text evidence="3">The sequence shown here is derived from an EMBL/GenBank/DDBJ whole genome shotgun (WGS) entry which is preliminary data.</text>
</comment>
<dbReference type="RefSeq" id="WP_315999325.1">
    <property type="nucleotide sequence ID" value="NZ_JAWDJT010000011.1"/>
</dbReference>
<keyword evidence="1" id="KW-0732">Signal</keyword>
<evidence type="ECO:0000313" key="3">
    <source>
        <dbReference type="EMBL" id="MDU0371866.1"/>
    </source>
</evidence>
<keyword evidence="4" id="KW-1185">Reference proteome</keyword>
<protein>
    <submittedName>
        <fullName evidence="3">Flavodoxin</fullName>
    </submittedName>
</protein>
<evidence type="ECO:0000256" key="1">
    <source>
        <dbReference type="SAM" id="SignalP"/>
    </source>
</evidence>
<feature type="chain" id="PRO_5046354012" evidence="1">
    <location>
        <begin position="39"/>
        <end position="225"/>
    </location>
</feature>
<dbReference type="PANTHER" id="PTHR39201:SF1">
    <property type="entry name" value="FLAVODOXIN-LIKE DOMAIN-CONTAINING PROTEIN"/>
    <property type="match status" value="1"/>
</dbReference>
<proteinExistence type="predicted"/>